<keyword evidence="5" id="KW-1185">Reference proteome</keyword>
<sequence>MDLLDVPLRNPEPVSFNEPIRKYIEEVHENAAAYAADIAELQLARDLLTSQGGVHNYKAYAKLLLGAMKKLPPDIGINFTWHSSIGHSQAPVRYSSLQFELCNVVYNIAALYTHVLPDSHAPLTADELKFMAQSLQLGVGLFEYTATLISKLPFVPPLELDVYTLNTLVALCKAQAQECFWRRAALDKMKSSSISRLAIQVSLYYTEAIAAAQKSCVIPADWIHHLTVKKSHFAVAAYYRQALAHLEKSQYGAEVAYLKKAVELSKEGSISAKYTSQPVSDAFAGLLAKVQSDLISAERDNDMIYLQQEPTSIGLIEPANMTVSRLPDDLFVDSTTMRHEPLFKSLLPFAARRAILIYKDRATTLVEAKVLAAYSNLKADIVGFLAKLELPGSLEAIEKPLGVPRSILTQSNEVRGSGGIEMITRALNDVTEQAKMCNSIVDELLQRIDAKQTASLSSGPSSSAVMNKVEESESALASLRDEVVAYKDTLSTAAEQDDIIQRRISHHGPLISILGQTEDIIATTIPNAQVLLLDDNLKKAIFDLRSVLSELYSESAQWDKRIQQIKVRLEMDSVEDDIRKEMRDFEEINDSVSLTAERFEPVIQDRLLRQYDSDLNMLSESRKRVNDLFKEVEKANQIFQNSRARDQWSIRRSEIIQKLNEAYAEYNRLKGFIEQTRNFYNNASNHVNILARKVKAFVKSLEIEFAEMSIINEDRANENEGEDLSGIISPQPRAAQGKIWTADQSITFQE</sequence>
<comment type="similarity">
    <text evidence="1">Belongs to the palA/RIM20 family.</text>
</comment>
<dbReference type="Pfam" id="PF13949">
    <property type="entry name" value="ALIX_LYPXL_bnd"/>
    <property type="match status" value="1"/>
</dbReference>
<dbReference type="EMBL" id="KV453842">
    <property type="protein sequence ID" value="ODV90462.1"/>
    <property type="molecule type" value="Genomic_DNA"/>
</dbReference>
<dbReference type="Pfam" id="PF03097">
    <property type="entry name" value="BRO1"/>
    <property type="match status" value="1"/>
</dbReference>
<evidence type="ECO:0000259" key="3">
    <source>
        <dbReference type="PROSITE" id="PS51180"/>
    </source>
</evidence>
<dbReference type="Gene3D" id="1.20.120.560">
    <property type="entry name" value="alix/aip1 in complex with the ypdl late domain"/>
    <property type="match status" value="1"/>
</dbReference>
<dbReference type="Gene3D" id="1.20.140.50">
    <property type="entry name" value="alix/aip1 like domains"/>
    <property type="match status" value="1"/>
</dbReference>
<gene>
    <name evidence="4" type="ORF">CANCADRAFT_106721</name>
</gene>
<evidence type="ECO:0000256" key="2">
    <source>
        <dbReference type="SAM" id="Coils"/>
    </source>
</evidence>
<dbReference type="SMART" id="SM01041">
    <property type="entry name" value="BRO1"/>
    <property type="match status" value="1"/>
</dbReference>
<dbReference type="PROSITE" id="PS51180">
    <property type="entry name" value="BRO1"/>
    <property type="match status" value="1"/>
</dbReference>
<accession>A0A1E4TFA9</accession>
<evidence type="ECO:0000256" key="1">
    <source>
        <dbReference type="ARBA" id="ARBA00038154"/>
    </source>
</evidence>
<keyword evidence="2" id="KW-0175">Coiled coil</keyword>
<name>A0A1E4TFA9_9ASCO</name>
<dbReference type="Proteomes" id="UP000095023">
    <property type="component" value="Unassembled WGS sequence"/>
</dbReference>
<evidence type="ECO:0000313" key="4">
    <source>
        <dbReference type="EMBL" id="ODV90462.1"/>
    </source>
</evidence>
<reference evidence="5" key="1">
    <citation type="submission" date="2016-02" db="EMBL/GenBank/DDBJ databases">
        <title>Comparative genomics of biotechnologically important yeasts.</title>
        <authorList>
            <consortium name="DOE Joint Genome Institute"/>
            <person name="Riley R."/>
            <person name="Haridas S."/>
            <person name="Wolfe K.H."/>
            <person name="Lopes M.R."/>
            <person name="Hittinger C.T."/>
            <person name="Goker M."/>
            <person name="Salamov A."/>
            <person name="Wisecaver J."/>
            <person name="Long T.M."/>
            <person name="Aerts A.L."/>
            <person name="Barry K."/>
            <person name="Choi C."/>
            <person name="Clum A."/>
            <person name="Coughlan A.Y."/>
            <person name="Deshpande S."/>
            <person name="Douglass A.P."/>
            <person name="Hanson S.J."/>
            <person name="Klenk H.-P."/>
            <person name="Labutti K."/>
            <person name="Lapidus A."/>
            <person name="Lindquist E."/>
            <person name="Lipzen A."/>
            <person name="Meier-Kolthoff J.P."/>
            <person name="Ohm R.A."/>
            <person name="Otillar R.P."/>
            <person name="Pangilinan J."/>
            <person name="Peng Y."/>
            <person name="Rokas A."/>
            <person name="Rosa C.A."/>
            <person name="Scheuner C."/>
            <person name="Sibirny A.A."/>
            <person name="Slot J.C."/>
            <person name="Stielow J.B."/>
            <person name="Sun H."/>
            <person name="Kurtzman C.P."/>
            <person name="Blackwell M."/>
            <person name="Jeffries T.W."/>
            <person name="Grigoriev I.V."/>
        </authorList>
    </citation>
    <scope>NUCLEOTIDE SEQUENCE [LARGE SCALE GENOMIC DNA]</scope>
    <source>
        <strain evidence="5">NRRL Y-17796</strain>
    </source>
</reference>
<protein>
    <recommendedName>
        <fullName evidence="3">BRO1 domain-containing protein</fullName>
    </recommendedName>
</protein>
<dbReference type="GO" id="GO:0005768">
    <property type="term" value="C:endosome"/>
    <property type="evidence" value="ECO:0007669"/>
    <property type="project" value="TreeGrafter"/>
</dbReference>
<proteinExistence type="inferred from homology"/>
<dbReference type="PANTHER" id="PTHR23030">
    <property type="entry name" value="PCD6 INTERACTING PROTEIN-RELATED"/>
    <property type="match status" value="1"/>
</dbReference>
<dbReference type="AlphaFoldDB" id="A0A1E4TFA9"/>
<dbReference type="OrthoDB" id="64867at2759"/>
<feature type="domain" description="BRO1" evidence="3">
    <location>
        <begin position="2"/>
        <end position="389"/>
    </location>
</feature>
<dbReference type="InterPro" id="IPR038499">
    <property type="entry name" value="BRO1_sf"/>
</dbReference>
<evidence type="ECO:0000313" key="5">
    <source>
        <dbReference type="Proteomes" id="UP000095023"/>
    </source>
</evidence>
<dbReference type="InterPro" id="IPR004328">
    <property type="entry name" value="BRO1_dom"/>
</dbReference>
<organism evidence="4 5">
    <name type="scientific">Tortispora caseinolytica NRRL Y-17796</name>
    <dbReference type="NCBI Taxonomy" id="767744"/>
    <lineage>
        <taxon>Eukaryota</taxon>
        <taxon>Fungi</taxon>
        <taxon>Dikarya</taxon>
        <taxon>Ascomycota</taxon>
        <taxon>Saccharomycotina</taxon>
        <taxon>Trigonopsidomycetes</taxon>
        <taxon>Trigonopsidales</taxon>
        <taxon>Trigonopsidaceae</taxon>
        <taxon>Tortispora</taxon>
    </lineage>
</organism>
<dbReference type="PANTHER" id="PTHR23030:SF39">
    <property type="entry name" value="PROGRAMMED CELL DEATH 6-INTERACTING PROTEIN"/>
    <property type="match status" value="1"/>
</dbReference>
<feature type="coiled-coil region" evidence="2">
    <location>
        <begin position="469"/>
        <end position="496"/>
    </location>
</feature>
<dbReference type="InterPro" id="IPR025304">
    <property type="entry name" value="ALIX_V_dom"/>
</dbReference>
<dbReference type="Gene3D" id="1.25.40.280">
    <property type="entry name" value="alix/aip1 like domains"/>
    <property type="match status" value="1"/>
</dbReference>